<gene>
    <name evidence="1" type="ORF">E3U43_007828</name>
</gene>
<keyword evidence="2" id="KW-1185">Reference proteome</keyword>
<accession>A0ACD3Q6X5</accession>
<proteinExistence type="predicted"/>
<evidence type="ECO:0000313" key="2">
    <source>
        <dbReference type="Proteomes" id="UP000793456"/>
    </source>
</evidence>
<protein>
    <submittedName>
        <fullName evidence="1">Uncharacterized protein</fullName>
    </submittedName>
</protein>
<sequence>MRNSDGSSSSALSSSRGVAGVKGLFFIFTVLCLVCFVSSLIEKDELKKLKQKVQKAEQELDWQKAERAFTSEVMNYYSNLMDPLTALVKKTTKGLPDDFPPLDGLMDNLKVFIEKTKSYVDAEYAEEDEEMENTEQELKEMKKLIKSIEDFQAEL</sequence>
<dbReference type="EMBL" id="CM011697">
    <property type="protein sequence ID" value="TMS02288.1"/>
    <property type="molecule type" value="Genomic_DNA"/>
</dbReference>
<name>A0ACD3Q6X5_LARCR</name>
<evidence type="ECO:0000313" key="1">
    <source>
        <dbReference type="EMBL" id="TMS02288.1"/>
    </source>
</evidence>
<comment type="caution">
    <text evidence="1">The sequence shown here is derived from an EMBL/GenBank/DDBJ whole genome shotgun (WGS) entry which is preliminary data.</text>
</comment>
<organism evidence="1 2">
    <name type="scientific">Larimichthys crocea</name>
    <name type="common">Large yellow croaker</name>
    <name type="synonym">Pseudosciaena crocea</name>
    <dbReference type="NCBI Taxonomy" id="215358"/>
    <lineage>
        <taxon>Eukaryota</taxon>
        <taxon>Metazoa</taxon>
        <taxon>Chordata</taxon>
        <taxon>Craniata</taxon>
        <taxon>Vertebrata</taxon>
        <taxon>Euteleostomi</taxon>
        <taxon>Actinopterygii</taxon>
        <taxon>Neopterygii</taxon>
        <taxon>Teleostei</taxon>
        <taxon>Neoteleostei</taxon>
        <taxon>Acanthomorphata</taxon>
        <taxon>Eupercaria</taxon>
        <taxon>Sciaenidae</taxon>
        <taxon>Larimichthys</taxon>
    </lineage>
</organism>
<reference evidence="1" key="1">
    <citation type="submission" date="2018-11" db="EMBL/GenBank/DDBJ databases">
        <title>The sequence and de novo assembly of Larimichthys crocea genome using PacBio and Hi-C technologies.</title>
        <authorList>
            <person name="Xu P."/>
            <person name="Chen B."/>
            <person name="Zhou Z."/>
            <person name="Ke Q."/>
            <person name="Wu Y."/>
            <person name="Bai H."/>
            <person name="Pu F."/>
        </authorList>
    </citation>
    <scope>NUCLEOTIDE SEQUENCE</scope>
    <source>
        <tissue evidence="1">Muscle</tissue>
    </source>
</reference>
<dbReference type="Proteomes" id="UP000793456">
    <property type="component" value="Chromosome XXIV"/>
</dbReference>